<feature type="active site" description="Tele-phosphohistidine intermediate" evidence="1">
    <location>
        <position position="10"/>
    </location>
</feature>
<dbReference type="STRING" id="1283.ShL2_01916"/>
<evidence type="ECO:0000256" key="1">
    <source>
        <dbReference type="PIRSR" id="PIRSR613078-1"/>
    </source>
</evidence>
<evidence type="ECO:0000313" key="3">
    <source>
        <dbReference type="EMBL" id="MDT4286916.1"/>
    </source>
</evidence>
<dbReference type="EMBL" id="JAVSOO010000018">
    <property type="protein sequence ID" value="MDT4286916.1"/>
    <property type="molecule type" value="Genomic_DNA"/>
</dbReference>
<dbReference type="InterPro" id="IPR001345">
    <property type="entry name" value="PG/BPGM_mutase_AS"/>
</dbReference>
<dbReference type="GO" id="GO:0016791">
    <property type="term" value="F:phosphatase activity"/>
    <property type="evidence" value="ECO:0007669"/>
    <property type="project" value="TreeGrafter"/>
</dbReference>
<dbReference type="PANTHER" id="PTHR48100:SF5">
    <property type="entry name" value="HISTIDINE PHOSPHATASE FAMILY PROTEIN"/>
    <property type="match status" value="1"/>
</dbReference>
<proteinExistence type="predicted"/>
<dbReference type="Proteomes" id="UP001269271">
    <property type="component" value="Unassembled WGS sequence"/>
</dbReference>
<feature type="binding site" evidence="2">
    <location>
        <position position="61"/>
    </location>
    <ligand>
        <name>substrate</name>
    </ligand>
</feature>
<dbReference type="InterPro" id="IPR013078">
    <property type="entry name" value="His_Pase_superF_clade-1"/>
</dbReference>
<name>A0A2A1K793_STAHA</name>
<dbReference type="Proteomes" id="UP000238153">
    <property type="component" value="Unassembled WGS sequence"/>
</dbReference>
<dbReference type="CDD" id="cd07067">
    <property type="entry name" value="HP_PGM_like"/>
    <property type="match status" value="1"/>
</dbReference>
<dbReference type="GO" id="GO:0005737">
    <property type="term" value="C:cytoplasm"/>
    <property type="evidence" value="ECO:0007669"/>
    <property type="project" value="TreeGrafter"/>
</dbReference>
<reference evidence="3 6" key="2">
    <citation type="submission" date="2023-08" db="EMBL/GenBank/DDBJ databases">
        <title>Genomic surveillance of Staphylococcus haemolyticus neonatal outbreak in southern France.</title>
        <authorList>
            <person name="Magnan C."/>
            <person name="Morsli M."/>
            <person name="Thiery B."/>
            <person name="Salipante F."/>
            <person name="Attar J."/>
            <person name="Massimo D.M."/>
            <person name="Ory J."/>
            <person name="Pantel A."/>
            <person name="Lavigne J.-P."/>
        </authorList>
    </citation>
    <scope>NUCLEOTIDE SEQUENCE [LARGE SCALE GENOMIC DNA]</scope>
    <source>
        <strain evidence="3 6">NSH026</strain>
    </source>
</reference>
<evidence type="ECO:0000256" key="2">
    <source>
        <dbReference type="PIRSR" id="PIRSR613078-2"/>
    </source>
</evidence>
<dbReference type="KEGG" id="shh:ShL2_01916"/>
<gene>
    <name evidence="4" type="ORF">CV019_13820</name>
    <name evidence="3" type="ORF">RO950_07760</name>
</gene>
<feature type="binding site" evidence="2">
    <location>
        <begin position="9"/>
        <end position="16"/>
    </location>
    <ligand>
        <name>substrate</name>
    </ligand>
</feature>
<evidence type="ECO:0000313" key="4">
    <source>
        <dbReference type="EMBL" id="PPJ69485.1"/>
    </source>
</evidence>
<dbReference type="RefSeq" id="WP_011276323.1">
    <property type="nucleotide sequence ID" value="NZ_BKAY01000008.1"/>
</dbReference>
<feature type="active site" description="Proton donor/acceptor" evidence="1">
    <location>
        <position position="83"/>
    </location>
</feature>
<evidence type="ECO:0000313" key="6">
    <source>
        <dbReference type="Proteomes" id="UP001269271"/>
    </source>
</evidence>
<dbReference type="Pfam" id="PF00300">
    <property type="entry name" value="His_Phos_1"/>
    <property type="match status" value="1"/>
</dbReference>
<dbReference type="AlphaFoldDB" id="A0A2A1K793"/>
<dbReference type="InterPro" id="IPR029033">
    <property type="entry name" value="His_PPase_superfam"/>
</dbReference>
<dbReference type="GeneID" id="93781413"/>
<protein>
    <submittedName>
        <fullName evidence="4">Histidine phosphatase family protein</fullName>
    </submittedName>
</protein>
<dbReference type="Gene3D" id="3.40.50.1240">
    <property type="entry name" value="Phosphoglycerate mutase-like"/>
    <property type="match status" value="1"/>
</dbReference>
<dbReference type="SMART" id="SM00855">
    <property type="entry name" value="PGAM"/>
    <property type="match status" value="1"/>
</dbReference>
<dbReference type="InterPro" id="IPR050275">
    <property type="entry name" value="PGM_Phosphatase"/>
</dbReference>
<evidence type="ECO:0000313" key="5">
    <source>
        <dbReference type="Proteomes" id="UP000238153"/>
    </source>
</evidence>
<accession>A0A2A1K793</accession>
<dbReference type="OMA" id="CMHGRAM"/>
<comment type="caution">
    <text evidence="4">The sequence shown here is derived from an EMBL/GenBank/DDBJ whole genome shotgun (WGS) entry which is preliminary data.</text>
</comment>
<reference evidence="4 5" key="1">
    <citation type="submission" date="2017-11" db="EMBL/GenBank/DDBJ databases">
        <authorList>
            <person name="Founou R.C."/>
            <person name="Founou L."/>
            <person name="Allam M."/>
            <person name="Ismail A."/>
            <person name="Essack S.Y."/>
        </authorList>
    </citation>
    <scope>NUCLEOTIDE SEQUENCE [LARGE SCALE GENOMIC DNA]</scope>
    <source>
        <strain evidence="4 5">G811N2B1</strain>
    </source>
</reference>
<dbReference type="EMBL" id="PGWX01000543">
    <property type="protein sequence ID" value="PPJ69485.1"/>
    <property type="molecule type" value="Genomic_DNA"/>
</dbReference>
<sequence>MSKTLYLMRHGQTMFNLRGKVQGASDSPLTSLGISQAKQAGQYFNEHNISFGNLYSSSSERACDTLECVAPNQDYNRLKGLKEWHFGILEGESNDLLNANYDIKDAFGDRLVVFDGESKNEVEERFIGTLTEIMRTSDSDSNLVVSHGTTIDVFLRKVIGDTEAINYFIGNCHILKFEYRNNEFRFIEKIDPENEEITKYEN</sequence>
<keyword evidence="6" id="KW-1185">Reference proteome</keyword>
<dbReference type="PANTHER" id="PTHR48100">
    <property type="entry name" value="BROAD-SPECIFICITY PHOSPHATASE YOR283W-RELATED"/>
    <property type="match status" value="1"/>
</dbReference>
<dbReference type="PROSITE" id="PS00175">
    <property type="entry name" value="PG_MUTASE"/>
    <property type="match status" value="1"/>
</dbReference>
<dbReference type="SUPFAM" id="SSF53254">
    <property type="entry name" value="Phosphoglycerate mutase-like"/>
    <property type="match status" value="1"/>
</dbReference>
<organism evidence="4 5">
    <name type="scientific">Staphylococcus haemolyticus</name>
    <dbReference type="NCBI Taxonomy" id="1283"/>
    <lineage>
        <taxon>Bacteria</taxon>
        <taxon>Bacillati</taxon>
        <taxon>Bacillota</taxon>
        <taxon>Bacilli</taxon>
        <taxon>Bacillales</taxon>
        <taxon>Staphylococcaceae</taxon>
        <taxon>Staphylococcus</taxon>
    </lineage>
</organism>